<proteinExistence type="predicted"/>
<dbReference type="InterPro" id="IPR043128">
    <property type="entry name" value="Rev_trsase/Diguanyl_cyclase"/>
</dbReference>
<dbReference type="EMBL" id="BGPR01002709">
    <property type="protein sequence ID" value="GBM77791.1"/>
    <property type="molecule type" value="Genomic_DNA"/>
</dbReference>
<dbReference type="Gene3D" id="3.10.10.10">
    <property type="entry name" value="HIV Type 1 Reverse Transcriptase, subunit A, domain 1"/>
    <property type="match status" value="1"/>
</dbReference>
<dbReference type="SUPFAM" id="SSF56672">
    <property type="entry name" value="DNA/RNA polymerases"/>
    <property type="match status" value="1"/>
</dbReference>
<accession>A0A4Y2IJ18</accession>
<reference evidence="1 2" key="1">
    <citation type="journal article" date="2019" name="Sci. Rep.">
        <title>Orb-weaving spider Araneus ventricosus genome elucidates the spidroin gene catalogue.</title>
        <authorList>
            <person name="Kono N."/>
            <person name="Nakamura H."/>
            <person name="Ohtoshi R."/>
            <person name="Moran D.A.P."/>
            <person name="Shinohara A."/>
            <person name="Yoshida Y."/>
            <person name="Fujiwara M."/>
            <person name="Mori M."/>
            <person name="Tomita M."/>
            <person name="Arakawa K."/>
        </authorList>
    </citation>
    <scope>NUCLEOTIDE SEQUENCE [LARGE SCALE GENOMIC DNA]</scope>
</reference>
<gene>
    <name evidence="1" type="ORF">AVEN_231592_1</name>
</gene>
<name>A0A4Y2IJ18_ARAVE</name>
<dbReference type="InterPro" id="IPR043502">
    <property type="entry name" value="DNA/RNA_pol_sf"/>
</dbReference>
<dbReference type="PANTHER" id="PTHR33064">
    <property type="entry name" value="POL PROTEIN"/>
    <property type="match status" value="1"/>
</dbReference>
<keyword evidence="2" id="KW-1185">Reference proteome</keyword>
<comment type="caution">
    <text evidence="1">The sequence shown here is derived from an EMBL/GenBank/DDBJ whole genome shotgun (WGS) entry which is preliminary data.</text>
</comment>
<dbReference type="GO" id="GO:0071897">
    <property type="term" value="P:DNA biosynthetic process"/>
    <property type="evidence" value="ECO:0007669"/>
    <property type="project" value="UniProtKB-ARBA"/>
</dbReference>
<dbReference type="PANTHER" id="PTHR33064:SF37">
    <property type="entry name" value="RIBONUCLEASE H"/>
    <property type="match status" value="1"/>
</dbReference>
<evidence type="ECO:0000313" key="1">
    <source>
        <dbReference type="EMBL" id="GBM77791.1"/>
    </source>
</evidence>
<sequence>MPVEPSHKEKTDICRPSRLYEITRMTDHNEDQIFQLFLHSVLRGLDFCFSFLDDILSASKDEAQHISYLRQVSQRLQDAGHRTDRKTNEANRRFQLHETVKELRRYLVIINFYHRFIPNAAENQSILNEYLKGKKEVTRTEFIGFMKQFKYSKNLKPFIFKDLRSCSLVFVRTDTVRQSLQPPYHGQYQVIKRSDNTFTLLVKNKNVTISIDRLKPCFSDNSSENDIAPDIGKSQADKPAETIAKTIRFAQLPIAPSTRLTRRGNSFP</sequence>
<dbReference type="InterPro" id="IPR051320">
    <property type="entry name" value="Viral_Replic_Matur_Polypro"/>
</dbReference>
<dbReference type="AlphaFoldDB" id="A0A4Y2IJ18"/>
<organism evidence="1 2">
    <name type="scientific">Araneus ventricosus</name>
    <name type="common">Orbweaver spider</name>
    <name type="synonym">Epeira ventricosa</name>
    <dbReference type="NCBI Taxonomy" id="182803"/>
    <lineage>
        <taxon>Eukaryota</taxon>
        <taxon>Metazoa</taxon>
        <taxon>Ecdysozoa</taxon>
        <taxon>Arthropoda</taxon>
        <taxon>Chelicerata</taxon>
        <taxon>Arachnida</taxon>
        <taxon>Araneae</taxon>
        <taxon>Araneomorphae</taxon>
        <taxon>Entelegynae</taxon>
        <taxon>Araneoidea</taxon>
        <taxon>Araneidae</taxon>
        <taxon>Araneus</taxon>
    </lineage>
</organism>
<dbReference type="Proteomes" id="UP000499080">
    <property type="component" value="Unassembled WGS sequence"/>
</dbReference>
<dbReference type="Gene3D" id="3.30.70.270">
    <property type="match status" value="2"/>
</dbReference>
<evidence type="ECO:0008006" key="3">
    <source>
        <dbReference type="Google" id="ProtNLM"/>
    </source>
</evidence>
<evidence type="ECO:0000313" key="2">
    <source>
        <dbReference type="Proteomes" id="UP000499080"/>
    </source>
</evidence>
<protein>
    <recommendedName>
        <fullName evidence="3">Reverse transcriptase domain-containing protein</fullName>
    </recommendedName>
</protein>